<keyword evidence="1" id="KW-0732">Signal</keyword>
<dbReference type="Gene3D" id="2.60.40.10">
    <property type="entry name" value="Immunoglobulins"/>
    <property type="match status" value="6"/>
</dbReference>
<dbReference type="InterPro" id="IPR026444">
    <property type="entry name" value="Secre_tail"/>
</dbReference>
<dbReference type="PANTHER" id="PTHR47635">
    <property type="entry name" value="CUB DOMAIN-CONTAINING PROTEIN"/>
    <property type="match status" value="1"/>
</dbReference>
<dbReference type="Gene3D" id="2.120.10.80">
    <property type="entry name" value="Kelch-type beta propeller"/>
    <property type="match status" value="1"/>
</dbReference>
<dbReference type="Proteomes" id="UP000001635">
    <property type="component" value="Chromosome"/>
</dbReference>
<dbReference type="GO" id="GO:0005975">
    <property type="term" value="P:carbohydrate metabolic process"/>
    <property type="evidence" value="ECO:0007669"/>
    <property type="project" value="UniProtKB-ARBA"/>
</dbReference>
<dbReference type="SUPFAM" id="SSF117281">
    <property type="entry name" value="Kelch motif"/>
    <property type="match status" value="1"/>
</dbReference>
<dbReference type="InterPro" id="IPR006558">
    <property type="entry name" value="LamG-like"/>
</dbReference>
<evidence type="ECO:0000313" key="4">
    <source>
        <dbReference type="EMBL" id="AEL24501.1"/>
    </source>
</evidence>
<dbReference type="PROSITE" id="PS50853">
    <property type="entry name" value="FN3"/>
    <property type="match status" value="5"/>
</dbReference>
<feature type="domain" description="Fibronectin type-III" evidence="3">
    <location>
        <begin position="2736"/>
        <end position="2833"/>
    </location>
</feature>
<dbReference type="eggNOG" id="COG3055">
    <property type="taxonomic scope" value="Bacteria"/>
</dbReference>
<feature type="domain" description="Fibronectin type-III" evidence="3">
    <location>
        <begin position="1801"/>
        <end position="1897"/>
    </location>
</feature>
<evidence type="ECO:0000313" key="5">
    <source>
        <dbReference type="Proteomes" id="UP000001635"/>
    </source>
</evidence>
<dbReference type="SMART" id="SM00612">
    <property type="entry name" value="Kelch"/>
    <property type="match status" value="4"/>
</dbReference>
<dbReference type="HOGENOM" id="CLU_225624_0_0_10"/>
<dbReference type="Pfam" id="PF11721">
    <property type="entry name" value="Malectin"/>
    <property type="match status" value="1"/>
</dbReference>
<dbReference type="STRING" id="880070.Cycma_0727"/>
<dbReference type="CDD" id="cd00063">
    <property type="entry name" value="FN3"/>
    <property type="match status" value="5"/>
</dbReference>
<sequence>MSGLPNSLSKAKYPLIFAIIMFIGQSLFAQDVPFDISTLQFNGAPKPNKGTALEFGPDGRLYLADLKGEIRIYTIEKTGQNIYSVTDYETLLGVQSIPNHDDIGILSRDARSTRQLTGITVEGTASNPVIYIGSSDPKWGGPSGDKAIDTNSGVITRLTWTGSNWDVVDLVRGLPRSEENHSTNGLVLSTINGKPYLLVASGGNTNAGSPSINFAWTTEYALSAAILSIDLNAINALPTKTDVISGRKFKYDIPTLDDPFRENVNGIYDPNDPNYDGIDVGDPFGGNDGLNMGMQVVGGPVQVFSGGYRNTYDVLVTEAGQVFVTDNGPNENWGGLPENEGNSGNVTNNYVPGELGNNPTNPAISGEYVTNRDHLMMVTNDVDNYQFGSYYGGHPSPIRANPGNPYTLGASFPFNPGGAGLFTKSLDDYYSWEYVYPSYSQNEVFRTQILAPVAPNETGFLDYVATTLPANWPPVPLSLANPANGDYRAPDLNNPNGPQPEIVTMWPINTNAIAEYTSSAFGGAIKGAIIAGRNGGRLHLVTLNPDGSLDDLNENKWNLNGGNALGITANGDDEIFPGTIWVATFDDRISIFTPADLAFCPDSSDPLFDPDADYDNDGFTNQDEIDNGTDYCSGASIPTDFDGDLISDLNDMDDDDDGVMDEADPFQLGNPTNLPIDNELFSDNTDELGRPFGYLGLGLTGLMNNGEANPNWLNWLDVLGEGPLPNDIYGGAAGAIQIAVTGGTANGSSNNQDKGFQMGANVSLETGEFLIKAGLLGLDGPQMFYNIDHNGELGIQIGDGTQENFLKFVFTKTHIVAALEVDDVPDPNPLMLQIEEEDRPNSNEKVEFILRVSSVFGVVEPIIQIGNRPSISLGTKVLSEPLLNIVTDNSLPLAIGVFGTSAQQGVEFMATYDYFKVTADQPYPINNFLNLTKQVGAADKIYDLTDYFNDNNGVENLNFSLTNSNSAFGATISGSQLTLTFANQPDSTEIVLRATDQDGYFAEQSFMVKVIPAEQILYRVNAGGEAVSGEGASPNWNENIMDGAYEGEGYTVNVGTAKSAVFDYQNKHSSIPSYINSNTYSEIFGSARENSSSENMVYSIPVTNGEYNVNLYMGNGSNESSTVGARVFDVKIEDALALDDLDLVVQFGHGVGGMEQIPVTVTDGVLDIEFVKQTGNPIVHAIEISGTQVSDPIIIIQEIEDQLSSVGEVLDGTLRIMAEGGVGALYYTASNLPPGIDIEEVNGRIYGTVDESAVAGSPYQITIQIEDSNYPVQNVELFNFTWTIEQQNWKILNENQNYTARHENAFVQVGKFFYLLGGRENSKRIDKYDFEADSWSFLDSVAPHSFNHFQGISYMGYIWVIGAFVDNAYPNENPASNIWIFDPVNEEYIKGPEIPQGRRRGSAGLVMYNDKFYLIGGNTSGHNDGYVPYFDEYDPATGTWTILPNAPRPRDHFHGVVIGDKLYAAGGRLTGGVEGVFAPLVPEVDVFDFDTQTWSTLPSSLNIPTPRGAAFAANFNEQLVIAGGELSNSTDALTTTEIFNPTTQSWSNGLELNFPRHGTQMIVSGNGLFVTGGSPKRGGGNQKNMEYLGINNPKGQSLSGSTIATAENLKVNSEGQIVTTLDVSGGNQAIYIREMHVEGADASDFEFVTEPFIHSILIANSSNPIHLNYNGSKENIDAKLVVEYGEGAIVEFPIEGYIPGVIPNAPSIISPENQATNIDNISELSWQSEPLATEYLVQISINSNFATTITDVQGITETSFITPELQDLTTYYWRVAASNEEGESIWSEVRSFTTKETPIGVPAAPVHVSPANGSIDHSRILVLSWEEEAFASTYKVQISLDSDFSTTVVNDQNISGTNFTTPTLLSNTEYYWRVAATNTAEEDSPWSSEWSFTTAPDQLSSSELVGYWKMEEGGGNTLLDYSGKNNNATIQNNSGISWVTGVDGLALRMTGSLNRYASVAHNSTLDITEAITIAAWIKPNGINRKRILSKSGPDGYEFSISENGKLEFRFNRESSGTEYLLYSSSDYSSDGETWMHVAVTFDGTTSKIYVDGMEDNSTSYFPVTINSNTTELQIGAKYGNNRWDGDLDEVMLYNGALNDQEIFSLYNGETLVTEAPPTPVLALPENNTDNLSNLNLNLSWTASVSASEYNIQVSQNSQFTALQVDEVGVSAVSYTVDELQPNTTYYWRVAATNQNGSSPWSEIWSFKTAEVISGSAELVGYWKMEEGSGGTLTDHSGNGNNANLQSTSGISWVSGIDGLALRMNGSLNRYASVPHNPTLDITEAITIAAWIKPEGVYRKRILSKSGPDGYEFSIVENGKVEFRFNRESSGTNYRIYSNTDYPSDGETWMHVVATFDGTTSKIYINGVEDNSDSYPQSQINSNTTELQIGAKYGNNRWIGDLDEVRLYRGALNNQEVNDLFNGTSSVPNEPTAPLLVFPENFSTGVSNLNLNLNWEAPASADEFWIQVSEYPDFSGSLIEQTNLSNDSFNLPELKSNTTYFWRVIASNEEGYSPWSQVWSFTTEEVVKLVGYWKMEEGAGNMLIDHSGLGNNATLGNPSGITWVTGKEGLALSLTGLVDRYGAVPDNSSLNMTEAITITAWIRPSGLGNARILTKALPDGYELSILGNGKIEFSINRESGGNNYTLLSNTDYPTDGQTWMHVAASFDGTNSRIYVNGLEDISVAYTPTQIISNSSQLQIGAKNGEERWEGELDEIRVYNEALTGPEIFDIFEGSPELPISPQLTMPISGISGLEPSGVILAWDPVDFADSYTVQFAEDLTFSIGETTISNIVETSYSMPQLDYNTTYYWRVSASNSAGDSPWSQVWDFTTTTEAIDEDLVGHWTMENGSGNTLIDYSGKGNDATIQNTSGISLVPGKVGQALRLPGSINRYASVPHNSTLDINEAITIAAWIKPTAIQRKQILSKSGPDGYELSIYETGKLEFRINRESSGSDYRINSNGNYVADGQTWSHVAVTFDGTTSKIYINGVEDNSATYSPLQINSNTTELQIGAKYGNNRWEGDLDEIRLYKRALSGSEIANLANPSQNLRVMPNFNAISENEIGLDEMSNQVDMGWSTRIYPNPVDEVINLEMPGELEGKVQIYLFDMKGVQMMNGEFEIKNEVLSINISKHYLSQGIHLLLINRDGRQSLFKFFKE</sequence>
<dbReference type="GO" id="GO:0004553">
    <property type="term" value="F:hydrolase activity, hydrolyzing O-glycosyl compounds"/>
    <property type="evidence" value="ECO:0007669"/>
    <property type="project" value="UniProtKB-ARBA"/>
</dbReference>
<dbReference type="NCBIfam" id="TIGR04183">
    <property type="entry name" value="Por_Secre_tail"/>
    <property type="match status" value="1"/>
</dbReference>
<dbReference type="Pfam" id="PF18962">
    <property type="entry name" value="Por_Secre_tail"/>
    <property type="match status" value="1"/>
</dbReference>
<dbReference type="InterPro" id="IPR015915">
    <property type="entry name" value="Kelch-typ_b-propeller"/>
</dbReference>
<dbReference type="SMART" id="SM00560">
    <property type="entry name" value="LamGL"/>
    <property type="match status" value="4"/>
</dbReference>
<dbReference type="InterPro" id="IPR021720">
    <property type="entry name" value="Malectin_dom"/>
</dbReference>
<protein>
    <submittedName>
        <fullName evidence="4">Fibronectin type III domain protein</fullName>
    </submittedName>
</protein>
<dbReference type="Pfam" id="PF25788">
    <property type="entry name" value="Ig_Rha78A_N"/>
    <property type="match status" value="1"/>
</dbReference>
<gene>
    <name evidence="4" type="ordered locus">Cycma_0727</name>
</gene>
<feature type="domain" description="Fibronectin type-III" evidence="3">
    <location>
        <begin position="2429"/>
        <end position="2525"/>
    </location>
</feature>
<dbReference type="InterPro" id="IPR008979">
    <property type="entry name" value="Galactose-bd-like_sf"/>
</dbReference>
<dbReference type="SUPFAM" id="SSF49265">
    <property type="entry name" value="Fibronectin type III"/>
    <property type="match status" value="3"/>
</dbReference>
<dbReference type="SUPFAM" id="SSF49785">
    <property type="entry name" value="Galactose-binding domain-like"/>
    <property type="match status" value="1"/>
</dbReference>
<reference evidence="5" key="1">
    <citation type="submission" date="2011-07" db="EMBL/GenBank/DDBJ databases">
        <title>The complete genome of Cyclobacterium marinum DSM 745.</title>
        <authorList>
            <person name="Lucas S."/>
            <person name="Han J."/>
            <person name="Lapidus A."/>
            <person name="Bruce D."/>
            <person name="Goodwin L."/>
            <person name="Pitluck S."/>
            <person name="Peters L."/>
            <person name="Kyrpides N."/>
            <person name="Mavromatis K."/>
            <person name="Ivanova N."/>
            <person name="Ovchinnikova G."/>
            <person name="Chertkov O."/>
            <person name="Detter J.C."/>
            <person name="Tapia R."/>
            <person name="Han C."/>
            <person name="Land M."/>
            <person name="Hauser L."/>
            <person name="Markowitz V."/>
            <person name="Cheng J.-F."/>
            <person name="Hugenholtz P."/>
            <person name="Woyke T."/>
            <person name="Wu D."/>
            <person name="Tindall B."/>
            <person name="Schuetze A."/>
            <person name="Brambilla E."/>
            <person name="Klenk H.-P."/>
            <person name="Eisen J.A."/>
        </authorList>
    </citation>
    <scope>NUCLEOTIDE SEQUENCE [LARGE SCALE GENOMIC DNA]</scope>
    <source>
        <strain evidence="5">ATCC 25205 / DSM 745 / LMG 13164 / NCIMB 1802</strain>
    </source>
</reference>
<accession>G0J0T9</accession>
<dbReference type="PANTHER" id="PTHR47635:SF2">
    <property type="entry name" value="LAMG-LIKE JELLYROLL FOLD DOMAIN-CONTAINING PROTEIN"/>
    <property type="match status" value="1"/>
</dbReference>
<dbReference type="InterPro" id="IPR013320">
    <property type="entry name" value="ConA-like_dom_sf"/>
</dbReference>
<dbReference type="InterPro" id="IPR013783">
    <property type="entry name" value="Ig-like_fold"/>
</dbReference>
<dbReference type="Pfam" id="PF00041">
    <property type="entry name" value="fn3"/>
    <property type="match status" value="1"/>
</dbReference>
<dbReference type="KEGG" id="cmr:Cycma_0727"/>
<organism evidence="4 5">
    <name type="scientific">Cyclobacterium marinum (strain ATCC 25205 / DSM 745 / LMG 13164 / NCIMB 1802)</name>
    <name type="common">Flectobacillus marinus</name>
    <dbReference type="NCBI Taxonomy" id="880070"/>
    <lineage>
        <taxon>Bacteria</taxon>
        <taxon>Pseudomonadati</taxon>
        <taxon>Bacteroidota</taxon>
        <taxon>Cytophagia</taxon>
        <taxon>Cytophagales</taxon>
        <taxon>Cyclobacteriaceae</taxon>
        <taxon>Cyclobacterium</taxon>
    </lineage>
</organism>
<dbReference type="OrthoDB" id="9773411at2"/>
<dbReference type="RefSeq" id="WP_014018799.1">
    <property type="nucleotide sequence ID" value="NC_015914.1"/>
</dbReference>
<evidence type="ECO:0000256" key="2">
    <source>
        <dbReference type="ARBA" id="ARBA00023157"/>
    </source>
</evidence>
<feature type="domain" description="Fibronectin type-III" evidence="3">
    <location>
        <begin position="1705"/>
        <end position="1797"/>
    </location>
</feature>
<dbReference type="SMART" id="SM00060">
    <property type="entry name" value="FN3"/>
    <property type="match status" value="5"/>
</dbReference>
<keyword evidence="5" id="KW-1185">Reference proteome</keyword>
<dbReference type="Gene3D" id="2.60.120.200">
    <property type="match status" value="4"/>
</dbReference>
<dbReference type="SUPFAM" id="SSF49899">
    <property type="entry name" value="Concanavalin A-like lectins/glucanases"/>
    <property type="match status" value="4"/>
</dbReference>
<dbReference type="EMBL" id="CP002955">
    <property type="protein sequence ID" value="AEL24501.1"/>
    <property type="molecule type" value="Genomic_DNA"/>
</dbReference>
<dbReference type="InterPro" id="IPR003961">
    <property type="entry name" value="FN3_dom"/>
</dbReference>
<keyword evidence="2" id="KW-1015">Disulfide bond</keyword>
<dbReference type="Pfam" id="PF24681">
    <property type="entry name" value="Kelch_KLHDC2_KLHL20_DRC7"/>
    <property type="match status" value="1"/>
</dbReference>
<name>G0J0T9_CYCMS</name>
<dbReference type="Pfam" id="PF13385">
    <property type="entry name" value="Laminin_G_3"/>
    <property type="match status" value="4"/>
</dbReference>
<evidence type="ECO:0000259" key="3">
    <source>
        <dbReference type="PROSITE" id="PS50853"/>
    </source>
</evidence>
<dbReference type="Gene3D" id="2.60.120.430">
    <property type="entry name" value="Galactose-binding lectin"/>
    <property type="match status" value="1"/>
</dbReference>
<feature type="domain" description="Fibronectin type-III" evidence="3">
    <location>
        <begin position="2116"/>
        <end position="2211"/>
    </location>
</feature>
<dbReference type="InterPro" id="IPR036116">
    <property type="entry name" value="FN3_sf"/>
</dbReference>
<proteinExistence type="predicted"/>
<dbReference type="InterPro" id="IPR006652">
    <property type="entry name" value="Kelch_1"/>
</dbReference>
<evidence type="ECO:0000256" key="1">
    <source>
        <dbReference type="ARBA" id="ARBA00022729"/>
    </source>
</evidence>